<evidence type="ECO:0000256" key="4">
    <source>
        <dbReference type="ARBA" id="ARBA00022729"/>
    </source>
</evidence>
<proteinExistence type="inferred from homology"/>
<dbReference type="PANTHER" id="PTHR30290">
    <property type="entry name" value="PERIPLASMIC BINDING COMPONENT OF ABC TRANSPORTER"/>
    <property type="match status" value="1"/>
</dbReference>
<dbReference type="GO" id="GO:1904680">
    <property type="term" value="F:peptide transmembrane transporter activity"/>
    <property type="evidence" value="ECO:0007669"/>
    <property type="project" value="TreeGrafter"/>
</dbReference>
<dbReference type="SUPFAM" id="SSF53850">
    <property type="entry name" value="Periplasmic binding protein-like II"/>
    <property type="match status" value="1"/>
</dbReference>
<dbReference type="PIRSF" id="PIRSF002741">
    <property type="entry name" value="MppA"/>
    <property type="match status" value="1"/>
</dbReference>
<sequence length="520" mass="55771">MPSIKTAALVSLALLGAGTAVAAPRAGGQLVYAQSSFPPCLDVAQSARAQNATRQILDTLVEQDRTTGAILPWLATAWEWRDGGRELVLTLRRDVTFSNGEKLDAAAVQANLDTLARLGREGRASQAAGYLAGYQGSTVIDPATVSIRLAQPKAGFLQSLSEKTMAPLAPETLAKTAEARCAGALIGTGPFVITRVVQNDRIELARRPDYAWASPNAGHAGPAWLDRITFLTVPEASVRVGSLVSGQVGAIDEVPTDAIPQIEAAGGRIIARTAGGVGVTLYPNVSRPLLTDARVRRALVIGIDRQELLSALYTSYDHAATSVLSSTVPGYVDLSDKLAYRPDEARRLLDAAGWTPGPDGIRRRDGQRLSLEVIWSFPGFTPDLELVKEQLARIGVELRLGLRTDAEIGGIIRAGRFDLRMADLTRPDPDVLLSTFSSRYAAGITAPRPELDALLDQQSLAIDPAARTALVRRIQEKILDEGYGIPLRESSTILATVPGLEGLWLSTPRWPVFHDARFTD</sequence>
<comment type="similarity">
    <text evidence="2">Belongs to the bacterial solute-binding protein 5 family.</text>
</comment>
<evidence type="ECO:0000256" key="1">
    <source>
        <dbReference type="ARBA" id="ARBA00004418"/>
    </source>
</evidence>
<dbReference type="PANTHER" id="PTHR30290:SF9">
    <property type="entry name" value="OLIGOPEPTIDE-BINDING PROTEIN APPA"/>
    <property type="match status" value="1"/>
</dbReference>
<feature type="chain" id="PRO_5024452657" evidence="5">
    <location>
        <begin position="23"/>
        <end position="520"/>
    </location>
</feature>
<keyword evidence="3" id="KW-0813">Transport</keyword>
<dbReference type="CDD" id="cd08492">
    <property type="entry name" value="PBP2_NikA_DppA_OppA_like_15"/>
    <property type="match status" value="1"/>
</dbReference>
<gene>
    <name evidence="7" type="ORF">F1189_12015</name>
</gene>
<keyword evidence="4 5" id="KW-0732">Signal</keyword>
<reference evidence="7 8" key="1">
    <citation type="submission" date="2019-09" db="EMBL/GenBank/DDBJ databases">
        <title>Genome sequence of Rhodovastum atsumiense, a diverse member of the Acetobacteraceae family of non-sulfur purple photosynthetic bacteria.</title>
        <authorList>
            <person name="Meyer T."/>
            <person name="Kyndt J."/>
        </authorList>
    </citation>
    <scope>NUCLEOTIDE SEQUENCE [LARGE SCALE GENOMIC DNA]</scope>
    <source>
        <strain evidence="7 8">DSM 21279</strain>
    </source>
</reference>
<feature type="domain" description="Solute-binding protein family 5" evidence="6">
    <location>
        <begin position="70"/>
        <end position="438"/>
    </location>
</feature>
<comment type="caution">
    <text evidence="7">The sequence shown here is derived from an EMBL/GenBank/DDBJ whole genome shotgun (WGS) entry which is preliminary data.</text>
</comment>
<evidence type="ECO:0000313" key="8">
    <source>
        <dbReference type="Proteomes" id="UP000325255"/>
    </source>
</evidence>
<dbReference type="GO" id="GO:0043190">
    <property type="term" value="C:ATP-binding cassette (ABC) transporter complex"/>
    <property type="evidence" value="ECO:0007669"/>
    <property type="project" value="InterPro"/>
</dbReference>
<dbReference type="InterPro" id="IPR000914">
    <property type="entry name" value="SBP_5_dom"/>
</dbReference>
<dbReference type="EMBL" id="VWPK01000016">
    <property type="protein sequence ID" value="KAA5611978.1"/>
    <property type="molecule type" value="Genomic_DNA"/>
</dbReference>
<accession>A0A5M6IWZ9</accession>
<feature type="signal peptide" evidence="5">
    <location>
        <begin position="1"/>
        <end position="22"/>
    </location>
</feature>
<protein>
    <submittedName>
        <fullName evidence="7">ABC transporter substrate-binding protein</fullName>
    </submittedName>
</protein>
<organism evidence="7 8">
    <name type="scientific">Rhodovastum atsumiense</name>
    <dbReference type="NCBI Taxonomy" id="504468"/>
    <lineage>
        <taxon>Bacteria</taxon>
        <taxon>Pseudomonadati</taxon>
        <taxon>Pseudomonadota</taxon>
        <taxon>Alphaproteobacteria</taxon>
        <taxon>Acetobacterales</taxon>
        <taxon>Acetobacteraceae</taxon>
        <taxon>Rhodovastum</taxon>
    </lineage>
</organism>
<dbReference type="RefSeq" id="WP_150040988.1">
    <property type="nucleotide sequence ID" value="NZ_OW485601.1"/>
</dbReference>
<name>A0A5M6IWZ9_9PROT</name>
<dbReference type="Pfam" id="PF00496">
    <property type="entry name" value="SBP_bac_5"/>
    <property type="match status" value="1"/>
</dbReference>
<dbReference type="OrthoDB" id="9773508at2"/>
<evidence type="ECO:0000256" key="3">
    <source>
        <dbReference type="ARBA" id="ARBA00022448"/>
    </source>
</evidence>
<evidence type="ECO:0000256" key="5">
    <source>
        <dbReference type="SAM" id="SignalP"/>
    </source>
</evidence>
<dbReference type="AlphaFoldDB" id="A0A5M6IWZ9"/>
<evidence type="ECO:0000313" key="7">
    <source>
        <dbReference type="EMBL" id="KAA5611978.1"/>
    </source>
</evidence>
<keyword evidence="8" id="KW-1185">Reference proteome</keyword>
<dbReference type="GO" id="GO:0030288">
    <property type="term" value="C:outer membrane-bounded periplasmic space"/>
    <property type="evidence" value="ECO:0007669"/>
    <property type="project" value="UniProtKB-ARBA"/>
</dbReference>
<dbReference type="InterPro" id="IPR030678">
    <property type="entry name" value="Peptide/Ni-bd"/>
</dbReference>
<dbReference type="Gene3D" id="3.10.105.10">
    <property type="entry name" value="Dipeptide-binding Protein, Domain 3"/>
    <property type="match status" value="1"/>
</dbReference>
<dbReference type="InterPro" id="IPR039424">
    <property type="entry name" value="SBP_5"/>
</dbReference>
<dbReference type="Gene3D" id="3.40.190.10">
    <property type="entry name" value="Periplasmic binding protein-like II"/>
    <property type="match status" value="1"/>
</dbReference>
<evidence type="ECO:0000256" key="2">
    <source>
        <dbReference type="ARBA" id="ARBA00005695"/>
    </source>
</evidence>
<dbReference type="Proteomes" id="UP000325255">
    <property type="component" value="Unassembled WGS sequence"/>
</dbReference>
<dbReference type="GO" id="GO:0015833">
    <property type="term" value="P:peptide transport"/>
    <property type="evidence" value="ECO:0007669"/>
    <property type="project" value="TreeGrafter"/>
</dbReference>
<evidence type="ECO:0000259" key="6">
    <source>
        <dbReference type="Pfam" id="PF00496"/>
    </source>
</evidence>
<comment type="subcellular location">
    <subcellularLocation>
        <location evidence="1">Periplasm</location>
    </subcellularLocation>
</comment>